<gene>
    <name evidence="1" type="ORF">COLO4_07619</name>
</gene>
<evidence type="ECO:0000313" key="1">
    <source>
        <dbReference type="EMBL" id="OMP07106.1"/>
    </source>
</evidence>
<dbReference type="AlphaFoldDB" id="A0A1R3KJ43"/>
<dbReference type="EMBL" id="AWUE01013405">
    <property type="protein sequence ID" value="OMP07106.1"/>
    <property type="molecule type" value="Genomic_DNA"/>
</dbReference>
<accession>A0A1R3KJ43</accession>
<proteinExistence type="predicted"/>
<evidence type="ECO:0000313" key="2">
    <source>
        <dbReference type="Proteomes" id="UP000187203"/>
    </source>
</evidence>
<organism evidence="1 2">
    <name type="scientific">Corchorus olitorius</name>
    <dbReference type="NCBI Taxonomy" id="93759"/>
    <lineage>
        <taxon>Eukaryota</taxon>
        <taxon>Viridiplantae</taxon>
        <taxon>Streptophyta</taxon>
        <taxon>Embryophyta</taxon>
        <taxon>Tracheophyta</taxon>
        <taxon>Spermatophyta</taxon>
        <taxon>Magnoliopsida</taxon>
        <taxon>eudicotyledons</taxon>
        <taxon>Gunneridae</taxon>
        <taxon>Pentapetalae</taxon>
        <taxon>rosids</taxon>
        <taxon>malvids</taxon>
        <taxon>Malvales</taxon>
        <taxon>Malvaceae</taxon>
        <taxon>Grewioideae</taxon>
        <taxon>Apeibeae</taxon>
        <taxon>Corchorus</taxon>
    </lineage>
</organism>
<keyword evidence="2" id="KW-1185">Reference proteome</keyword>
<sequence length="67" mass="7798">MKAFRGVEFGGCFQRNEYEVSAMEKKGGEFFFFNARGAIRVRWSELARGMSNQDPICLDLPYDNFDF</sequence>
<dbReference type="Proteomes" id="UP000187203">
    <property type="component" value="Unassembled WGS sequence"/>
</dbReference>
<reference evidence="2" key="1">
    <citation type="submission" date="2013-09" db="EMBL/GenBank/DDBJ databases">
        <title>Corchorus olitorius genome sequencing.</title>
        <authorList>
            <person name="Alam M."/>
            <person name="Haque M.S."/>
            <person name="Islam M.S."/>
            <person name="Emdad E.M."/>
            <person name="Islam M.M."/>
            <person name="Ahmed B."/>
            <person name="Halim A."/>
            <person name="Hossen Q.M.M."/>
            <person name="Hossain M.Z."/>
            <person name="Ahmed R."/>
            <person name="Khan M.M."/>
            <person name="Islam R."/>
            <person name="Rashid M.M."/>
            <person name="Khan S.A."/>
            <person name="Rahman M.S."/>
            <person name="Alam M."/>
            <person name="Yahiya A.S."/>
            <person name="Khan M.S."/>
            <person name="Azam M.S."/>
            <person name="Haque T."/>
            <person name="Lashkar M.Z.H."/>
            <person name="Akhand A.I."/>
            <person name="Morshed G."/>
            <person name="Roy S."/>
            <person name="Uddin K.S."/>
            <person name="Rabeya T."/>
            <person name="Hossain A.S."/>
            <person name="Chowdhury A."/>
            <person name="Snigdha A.R."/>
            <person name="Mortoza M.S."/>
            <person name="Matin S.A."/>
            <person name="Hoque S.M.E."/>
            <person name="Islam M.K."/>
            <person name="Roy D.K."/>
            <person name="Haider R."/>
            <person name="Moosa M.M."/>
            <person name="Elias S.M."/>
            <person name="Hasan A.M."/>
            <person name="Jahan S."/>
            <person name="Shafiuddin M."/>
            <person name="Mahmood N."/>
            <person name="Shommy N.S."/>
        </authorList>
    </citation>
    <scope>NUCLEOTIDE SEQUENCE [LARGE SCALE GENOMIC DNA]</scope>
    <source>
        <strain evidence="2">cv. O-4</strain>
    </source>
</reference>
<comment type="caution">
    <text evidence="1">The sequence shown here is derived from an EMBL/GenBank/DDBJ whole genome shotgun (WGS) entry which is preliminary data.</text>
</comment>
<name>A0A1R3KJ43_9ROSI</name>
<protein>
    <submittedName>
        <fullName evidence="1">Uncharacterized protein</fullName>
    </submittedName>
</protein>